<feature type="transmembrane region" description="Helical" evidence="4">
    <location>
        <begin position="15"/>
        <end position="33"/>
    </location>
</feature>
<gene>
    <name evidence="7" type="ORF">IFK94_03540</name>
</gene>
<dbReference type="InterPro" id="IPR051310">
    <property type="entry name" value="MCP_chemotaxis"/>
</dbReference>
<proteinExistence type="inferred from homology"/>
<organism evidence="7 8">
    <name type="scientific">Candidatus Polarisedimenticola svalbardensis</name>
    <dbReference type="NCBI Taxonomy" id="2886004"/>
    <lineage>
        <taxon>Bacteria</taxon>
        <taxon>Pseudomonadati</taxon>
        <taxon>Acidobacteriota</taxon>
        <taxon>Candidatus Polarisedimenticolia</taxon>
        <taxon>Candidatus Polarisedimenticolales</taxon>
        <taxon>Candidatus Polarisedimenticolaceae</taxon>
        <taxon>Candidatus Polarisedimenticola</taxon>
    </lineage>
</organism>
<keyword evidence="4" id="KW-0472">Membrane</keyword>
<dbReference type="GO" id="GO:0006935">
    <property type="term" value="P:chemotaxis"/>
    <property type="evidence" value="ECO:0007669"/>
    <property type="project" value="UniProtKB-KW"/>
</dbReference>
<dbReference type="Gene3D" id="1.10.287.950">
    <property type="entry name" value="Methyl-accepting chemotaxis protein"/>
    <property type="match status" value="3"/>
</dbReference>
<evidence type="ECO:0000256" key="3">
    <source>
        <dbReference type="PROSITE-ProRule" id="PRU00284"/>
    </source>
</evidence>
<evidence type="ECO:0000313" key="7">
    <source>
        <dbReference type="EMBL" id="MBD3867176.1"/>
    </source>
</evidence>
<sequence length="655" mass="70312">MKLLNNMSLSFRAKIFLLPLMAAVAFLMIGLVFHSLTQRSESRLTELDRGYIPAVDLYRALDTNVKDVYEALEDAAMSEDEMLLEPVAGLSEDFHGALGTAAGNTILDQDRLAGIAVDYASYIAAGEKAVRSLLGNTDASDANMHLERMRTAHASVSAAIYGQLKYYESEKETAFGAAIDDFKSSQWVSILITGLAIVLLGVMTAWTSRGMILSFSRFSKAFTRMADGDFSIRVRTDQADEFGRLGQQMNNMMDYLEEMTRTAAAIANGDLSVHVQPRSDSDSFGKAFRVMAETLRTVLERILNSSRELAASASKISSSSEQIMQGARTQTSSTDETSTTMVEMATQIQQLARFSEDLSANVDETSASIEEMNVTLAHTATNAAELAGSVQETRNTMGSMVESMVGIAGSIQSVDKVSKKAVDDARSGSTELQSSINSIADRALAIERIVTVIESIADQTNLLSLNAAIEAARAGEAGKGFSVVADEVKRLAERSAVATQEISGIMKSVQQETAAAIRLNQSVLQAIVDSIEGTSGLIGEASKTAEGQADHAKGVLIATRRVAELATQIETSARENASGASEITKAAQTMNNFVREIAASTSEQTRGGEMIVQAIDSIAQISRENTRAVEQLTGTAKILADESVDLQQQVETFKI</sequence>
<keyword evidence="4" id="KW-0812">Transmembrane</keyword>
<keyword evidence="4" id="KW-1133">Transmembrane helix</keyword>
<evidence type="ECO:0000256" key="4">
    <source>
        <dbReference type="SAM" id="Phobius"/>
    </source>
</evidence>
<dbReference type="SMART" id="SM00304">
    <property type="entry name" value="HAMP"/>
    <property type="match status" value="2"/>
</dbReference>
<accession>A0A8J6XUK3</accession>
<dbReference type="EMBL" id="JACXWD010000007">
    <property type="protein sequence ID" value="MBD3867176.1"/>
    <property type="molecule type" value="Genomic_DNA"/>
</dbReference>
<dbReference type="Gene3D" id="6.10.340.10">
    <property type="match status" value="1"/>
</dbReference>
<feature type="transmembrane region" description="Helical" evidence="4">
    <location>
        <begin position="187"/>
        <end position="206"/>
    </location>
</feature>
<evidence type="ECO:0000256" key="1">
    <source>
        <dbReference type="ARBA" id="ARBA00022500"/>
    </source>
</evidence>
<dbReference type="Proteomes" id="UP000648239">
    <property type="component" value="Unassembled WGS sequence"/>
</dbReference>
<dbReference type="GO" id="GO:0004888">
    <property type="term" value="F:transmembrane signaling receptor activity"/>
    <property type="evidence" value="ECO:0007669"/>
    <property type="project" value="TreeGrafter"/>
</dbReference>
<dbReference type="PANTHER" id="PTHR43531:SF11">
    <property type="entry name" value="METHYL-ACCEPTING CHEMOTAXIS PROTEIN 3"/>
    <property type="match status" value="1"/>
</dbReference>
<dbReference type="GO" id="GO:0007165">
    <property type="term" value="P:signal transduction"/>
    <property type="evidence" value="ECO:0007669"/>
    <property type="project" value="UniProtKB-KW"/>
</dbReference>
<dbReference type="PROSITE" id="PS50111">
    <property type="entry name" value="CHEMOTAXIS_TRANSDUC_2"/>
    <property type="match status" value="1"/>
</dbReference>
<feature type="domain" description="HAMP" evidence="6">
    <location>
        <begin position="209"/>
        <end position="261"/>
    </location>
</feature>
<dbReference type="InterPro" id="IPR004089">
    <property type="entry name" value="MCPsignal_dom"/>
</dbReference>
<dbReference type="SMART" id="SM00283">
    <property type="entry name" value="MA"/>
    <property type="match status" value="1"/>
</dbReference>
<dbReference type="Pfam" id="PF00672">
    <property type="entry name" value="HAMP"/>
    <property type="match status" value="1"/>
</dbReference>
<dbReference type="AlphaFoldDB" id="A0A8J6XUK3"/>
<evidence type="ECO:0000313" key="8">
    <source>
        <dbReference type="Proteomes" id="UP000648239"/>
    </source>
</evidence>
<evidence type="ECO:0000256" key="2">
    <source>
        <dbReference type="ARBA" id="ARBA00029447"/>
    </source>
</evidence>
<dbReference type="PROSITE" id="PS50885">
    <property type="entry name" value="HAMP"/>
    <property type="match status" value="1"/>
</dbReference>
<dbReference type="GO" id="GO:0005886">
    <property type="term" value="C:plasma membrane"/>
    <property type="evidence" value="ECO:0007669"/>
    <property type="project" value="TreeGrafter"/>
</dbReference>
<comment type="similarity">
    <text evidence="2">Belongs to the methyl-accepting chemotaxis (MCP) protein family.</text>
</comment>
<comment type="caution">
    <text evidence="7">The sequence shown here is derived from an EMBL/GenBank/DDBJ whole genome shotgun (WGS) entry which is preliminary data.</text>
</comment>
<name>A0A8J6XUK3_9BACT</name>
<evidence type="ECO:0000259" key="6">
    <source>
        <dbReference type="PROSITE" id="PS50885"/>
    </source>
</evidence>
<dbReference type="PANTHER" id="PTHR43531">
    <property type="entry name" value="PROTEIN ICFG"/>
    <property type="match status" value="1"/>
</dbReference>
<keyword evidence="3" id="KW-0807">Transducer</keyword>
<dbReference type="InterPro" id="IPR003660">
    <property type="entry name" value="HAMP_dom"/>
</dbReference>
<dbReference type="Pfam" id="PF00015">
    <property type="entry name" value="MCPsignal"/>
    <property type="match status" value="1"/>
</dbReference>
<reference evidence="7 8" key="1">
    <citation type="submission" date="2020-08" db="EMBL/GenBank/DDBJ databases">
        <title>Acidobacteriota in marine sediments use diverse sulfur dissimilation pathways.</title>
        <authorList>
            <person name="Wasmund K."/>
        </authorList>
    </citation>
    <scope>NUCLEOTIDE SEQUENCE [LARGE SCALE GENOMIC DNA]</scope>
    <source>
        <strain evidence="7">MAG AM4</strain>
    </source>
</reference>
<keyword evidence="1" id="KW-0145">Chemotaxis</keyword>
<evidence type="ECO:0000259" key="5">
    <source>
        <dbReference type="PROSITE" id="PS50111"/>
    </source>
</evidence>
<protein>
    <submittedName>
        <fullName evidence="7">HAMP domain-containing protein</fullName>
    </submittedName>
</protein>
<dbReference type="SUPFAM" id="SSF58104">
    <property type="entry name" value="Methyl-accepting chemotaxis protein (MCP) signaling domain"/>
    <property type="match status" value="3"/>
</dbReference>
<dbReference type="CDD" id="cd06225">
    <property type="entry name" value="HAMP"/>
    <property type="match status" value="2"/>
</dbReference>
<feature type="domain" description="Methyl-accepting transducer" evidence="5">
    <location>
        <begin position="333"/>
        <end position="591"/>
    </location>
</feature>